<evidence type="ECO:0000313" key="10">
    <source>
        <dbReference type="Proteomes" id="UP000470772"/>
    </source>
</evidence>
<evidence type="ECO:0000256" key="7">
    <source>
        <dbReference type="PIRSR" id="PIRSR001365-1"/>
    </source>
</evidence>
<evidence type="ECO:0000256" key="4">
    <source>
        <dbReference type="ARBA" id="ARBA00023277"/>
    </source>
</evidence>
<sequence length="288" mass="32128">MAEIIVPILTPFKGNKIDKEILKEHASSLLKAGVDRIFVNGTTGMGPALSREEKETTLRAVMEVTEKVIFQIGGLNMDDVKYLAKLAKDLSVKTVASYAPYYFTGLPRWLIIKYFKEICEIHDEVYLYNYPSAVGKDVDAETVSEIGCIKGVKDTNDSINHSLQYKKIPNMKVFNGADTLVMTAISTGLDGTVSAAANFVPDVLVNIRERVLKADIGSAMRLQFMVDELVSTAKGFGYIPSIYVLTKELMGYDVGEPRPVLFPLNESQSMELLNKTREIFEKYSWSKK</sequence>
<feature type="binding site" evidence="8">
    <location>
        <position position="43"/>
    </location>
    <ligand>
        <name>pyruvate</name>
        <dbReference type="ChEBI" id="CHEBI:15361"/>
    </ligand>
</feature>
<dbReference type="EMBL" id="WGGD01000005">
    <property type="protein sequence ID" value="MUN28926.1"/>
    <property type="molecule type" value="Genomic_DNA"/>
</dbReference>
<evidence type="ECO:0000256" key="8">
    <source>
        <dbReference type="PIRSR" id="PIRSR001365-2"/>
    </source>
</evidence>
<dbReference type="PIRSF" id="PIRSF001365">
    <property type="entry name" value="DHDPS"/>
    <property type="match status" value="1"/>
</dbReference>
<dbReference type="PRINTS" id="PR00146">
    <property type="entry name" value="DHPICSNTHASE"/>
</dbReference>
<dbReference type="GO" id="GO:0008675">
    <property type="term" value="F:2-dehydro-3-deoxy-phosphogluconate aldolase activity"/>
    <property type="evidence" value="ECO:0007669"/>
    <property type="project" value="UniProtKB-ARBA"/>
</dbReference>
<dbReference type="PANTHER" id="PTHR12128">
    <property type="entry name" value="DIHYDRODIPICOLINATE SYNTHASE"/>
    <property type="match status" value="1"/>
</dbReference>
<dbReference type="Pfam" id="PF00701">
    <property type="entry name" value="DHDPS"/>
    <property type="match status" value="1"/>
</dbReference>
<feature type="active site" description="Schiff-base intermediate with substrate" evidence="7">
    <location>
        <position position="153"/>
    </location>
</feature>
<reference evidence="9 10" key="1">
    <citation type="submission" date="2019-10" db="EMBL/GenBank/DDBJ databases">
        <title>Sequencing and Assembly of Multiple Reported Metal-Biooxidizing Members of the Extremely Thermoacidophilic Archaeal Family Sulfolobaceae.</title>
        <authorList>
            <person name="Counts J.A."/>
            <person name="Kelly R.M."/>
        </authorList>
    </citation>
    <scope>NUCLEOTIDE SEQUENCE [LARGE SCALE GENOMIC DNA]</scope>
    <source>
        <strain evidence="9 10">DSM 6482</strain>
    </source>
</reference>
<feature type="active site" description="Proton donor/acceptor" evidence="7">
    <location>
        <position position="128"/>
    </location>
</feature>
<comment type="pathway">
    <text evidence="1">Carbohydrate acid metabolism; 2-dehydro-3-deoxy-D-gluconate degradation; D-glyceraldehyde 3-phosphate and pyruvate from 2-dehydro-3-deoxy-D-gluconate: step 2/2.</text>
</comment>
<dbReference type="NCBIfam" id="NF040954">
    <property type="entry name" value="Arch_KDGaldase"/>
    <property type="match status" value="1"/>
</dbReference>
<dbReference type="PANTHER" id="PTHR12128:SF66">
    <property type="entry name" value="4-HYDROXY-2-OXOGLUTARATE ALDOLASE, MITOCHONDRIAL"/>
    <property type="match status" value="1"/>
</dbReference>
<dbReference type="SUPFAM" id="SSF51569">
    <property type="entry name" value="Aldolase"/>
    <property type="match status" value="1"/>
</dbReference>
<dbReference type="GO" id="GO:0008840">
    <property type="term" value="F:4-hydroxy-tetrahydrodipicolinate synthase activity"/>
    <property type="evidence" value="ECO:0007669"/>
    <property type="project" value="TreeGrafter"/>
</dbReference>
<keyword evidence="2" id="KW-0456">Lyase</keyword>
<name>A0A6A9QIX4_SULME</name>
<dbReference type="Gene3D" id="3.20.20.70">
    <property type="entry name" value="Aldolase class I"/>
    <property type="match status" value="1"/>
</dbReference>
<dbReference type="OrthoDB" id="350860at2157"/>
<evidence type="ECO:0000256" key="6">
    <source>
        <dbReference type="ARBA" id="ARBA00044762"/>
    </source>
</evidence>
<comment type="similarity">
    <text evidence="5">Belongs to the DapA family. KDPG aldolase subfamily.</text>
</comment>
<dbReference type="Proteomes" id="UP000470772">
    <property type="component" value="Unassembled WGS sequence"/>
</dbReference>
<evidence type="ECO:0000256" key="1">
    <source>
        <dbReference type="ARBA" id="ARBA00004736"/>
    </source>
</evidence>
<comment type="subunit">
    <text evidence="6">Homotetramer; dimer of dimers.</text>
</comment>
<dbReference type="InterPro" id="IPR002220">
    <property type="entry name" value="DapA-like"/>
</dbReference>
<evidence type="ECO:0000313" key="9">
    <source>
        <dbReference type="EMBL" id="MUN28926.1"/>
    </source>
</evidence>
<proteinExistence type="inferred from homology"/>
<keyword evidence="4" id="KW-0119">Carbohydrate metabolism</keyword>
<evidence type="ECO:0000256" key="5">
    <source>
        <dbReference type="ARBA" id="ARBA00044756"/>
    </source>
</evidence>
<protein>
    <submittedName>
        <fullName evidence="9">2-dehydro-3-deoxyphosphogluconate aldolase</fullName>
    </submittedName>
</protein>
<dbReference type="InterPro" id="IPR053415">
    <property type="entry name" value="ED_pathway_aldolase"/>
</dbReference>
<evidence type="ECO:0000256" key="3">
    <source>
        <dbReference type="ARBA" id="ARBA00023270"/>
    </source>
</evidence>
<comment type="caution">
    <text evidence="9">The sequence shown here is derived from an EMBL/GenBank/DDBJ whole genome shotgun (WGS) entry which is preliminary data.</text>
</comment>
<keyword evidence="3" id="KW-0704">Schiff base</keyword>
<gene>
    <name evidence="9" type="ORF">GC250_05610</name>
</gene>
<dbReference type="AlphaFoldDB" id="A0A6A9QIX4"/>
<organism evidence="9 10">
    <name type="scientific">Sulfuracidifex metallicus DSM 6482 = JCM 9184</name>
    <dbReference type="NCBI Taxonomy" id="523847"/>
    <lineage>
        <taxon>Archaea</taxon>
        <taxon>Thermoproteota</taxon>
        <taxon>Thermoprotei</taxon>
        <taxon>Sulfolobales</taxon>
        <taxon>Sulfolobaceae</taxon>
        <taxon>Sulfuracidifex</taxon>
    </lineage>
</organism>
<dbReference type="SMART" id="SM01130">
    <property type="entry name" value="DHDPS"/>
    <property type="match status" value="1"/>
</dbReference>
<feature type="binding site" evidence="8">
    <location>
        <position position="193"/>
    </location>
    <ligand>
        <name>pyruvate</name>
        <dbReference type="ChEBI" id="CHEBI:15361"/>
    </ligand>
</feature>
<accession>A0A6A9QIX4</accession>
<evidence type="ECO:0000256" key="2">
    <source>
        <dbReference type="ARBA" id="ARBA00023239"/>
    </source>
</evidence>
<dbReference type="InterPro" id="IPR013785">
    <property type="entry name" value="Aldolase_TIM"/>
</dbReference>
<keyword evidence="10" id="KW-1185">Reference proteome</keyword>